<dbReference type="GeneID" id="127739627"/>
<protein>
    <submittedName>
        <fullName evidence="3">Uncharacterized protein LOC127739627</fullName>
    </submittedName>
</protein>
<sequence>MANLEIEEEPMLSSNAQSSHELKDSSFRRILSRRRSASMYIPMVSMDPYYNREPSLGEHSRRQLNSVRTFPPKIDELYATLGTQNIFKQSGVTVTENSENNWDDNYDWEHTPPAVSVGQQGIICNNYFCIRVGTHDNAHQGIPRTPTRFDQEDFNCIVINWIRTIPLVVLRSLNDLVYFLNILLQFRLTYVSASTGSRVIDIVDHPK</sequence>
<dbReference type="Proteomes" id="UP000515211">
    <property type="component" value="Chromosome 5"/>
</dbReference>
<evidence type="ECO:0000256" key="1">
    <source>
        <dbReference type="SAM" id="MobiDB-lite"/>
    </source>
</evidence>
<evidence type="ECO:0000313" key="2">
    <source>
        <dbReference type="Proteomes" id="UP000515211"/>
    </source>
</evidence>
<organism evidence="2 3">
    <name type="scientific">Arachis duranensis</name>
    <name type="common">Wild peanut</name>
    <dbReference type="NCBI Taxonomy" id="130453"/>
    <lineage>
        <taxon>Eukaryota</taxon>
        <taxon>Viridiplantae</taxon>
        <taxon>Streptophyta</taxon>
        <taxon>Embryophyta</taxon>
        <taxon>Tracheophyta</taxon>
        <taxon>Spermatophyta</taxon>
        <taxon>Magnoliopsida</taxon>
        <taxon>eudicotyledons</taxon>
        <taxon>Gunneridae</taxon>
        <taxon>Pentapetalae</taxon>
        <taxon>rosids</taxon>
        <taxon>fabids</taxon>
        <taxon>Fabales</taxon>
        <taxon>Fabaceae</taxon>
        <taxon>Papilionoideae</taxon>
        <taxon>50 kb inversion clade</taxon>
        <taxon>dalbergioids sensu lato</taxon>
        <taxon>Dalbergieae</taxon>
        <taxon>Pterocarpus clade</taxon>
        <taxon>Arachis</taxon>
    </lineage>
</organism>
<dbReference type="KEGG" id="adu:127739627"/>
<reference evidence="2" key="1">
    <citation type="journal article" date="2016" name="Nat. Genet.">
        <title>The genome sequences of Arachis duranensis and Arachis ipaensis, the diploid ancestors of cultivated peanut.</title>
        <authorList>
            <person name="Bertioli D.J."/>
            <person name="Cannon S.B."/>
            <person name="Froenicke L."/>
            <person name="Huang G."/>
            <person name="Farmer A.D."/>
            <person name="Cannon E.K."/>
            <person name="Liu X."/>
            <person name="Gao D."/>
            <person name="Clevenger J."/>
            <person name="Dash S."/>
            <person name="Ren L."/>
            <person name="Moretzsohn M.C."/>
            <person name="Shirasawa K."/>
            <person name="Huang W."/>
            <person name="Vidigal B."/>
            <person name="Abernathy B."/>
            <person name="Chu Y."/>
            <person name="Niederhuth C.E."/>
            <person name="Umale P."/>
            <person name="Araujo A.C."/>
            <person name="Kozik A."/>
            <person name="Kim K.D."/>
            <person name="Burow M.D."/>
            <person name="Varshney R.K."/>
            <person name="Wang X."/>
            <person name="Zhang X."/>
            <person name="Barkley N."/>
            <person name="Guimaraes P.M."/>
            <person name="Isobe S."/>
            <person name="Guo B."/>
            <person name="Liao B."/>
            <person name="Stalker H.T."/>
            <person name="Schmitz R.J."/>
            <person name="Scheffler B.E."/>
            <person name="Leal-Bertioli S.C."/>
            <person name="Xun X."/>
            <person name="Jackson S.A."/>
            <person name="Michelmore R."/>
            <person name="Ozias-Akins P."/>
        </authorList>
    </citation>
    <scope>NUCLEOTIDE SEQUENCE [LARGE SCALE GENOMIC DNA]</scope>
    <source>
        <strain evidence="2">cv. V14167</strain>
    </source>
</reference>
<feature type="region of interest" description="Disordered" evidence="1">
    <location>
        <begin position="1"/>
        <end position="27"/>
    </location>
</feature>
<dbReference type="RefSeq" id="XP_052118088.1">
    <property type="nucleotide sequence ID" value="XM_052262128.1"/>
</dbReference>
<feature type="compositionally biased region" description="Acidic residues" evidence="1">
    <location>
        <begin position="1"/>
        <end position="10"/>
    </location>
</feature>
<accession>A0A9C6TYW2</accession>
<dbReference type="AlphaFoldDB" id="A0A9C6TYW2"/>
<name>A0A9C6TYW2_ARADU</name>
<proteinExistence type="predicted"/>
<reference evidence="3" key="2">
    <citation type="submission" date="2025-08" db="UniProtKB">
        <authorList>
            <consortium name="RefSeq"/>
        </authorList>
    </citation>
    <scope>IDENTIFICATION</scope>
    <source>
        <tissue evidence="3">Whole plant</tissue>
    </source>
</reference>
<keyword evidence="2" id="KW-1185">Reference proteome</keyword>
<gene>
    <name evidence="3" type="primary">LOC127739627</name>
</gene>
<evidence type="ECO:0000313" key="3">
    <source>
        <dbReference type="RefSeq" id="XP_052118088.1"/>
    </source>
</evidence>